<evidence type="ECO:0000256" key="1">
    <source>
        <dbReference type="SAM" id="MobiDB-lite"/>
    </source>
</evidence>
<feature type="region of interest" description="Disordered" evidence="1">
    <location>
        <begin position="72"/>
        <end position="133"/>
    </location>
</feature>
<name>A0ABQ3WYI2_9ACTN</name>
<gene>
    <name evidence="2" type="ORF">Aca07nite_86240</name>
</gene>
<dbReference type="RefSeq" id="WP_204301318.1">
    <property type="nucleotide sequence ID" value="NZ_BAAAGQ010000068.1"/>
</dbReference>
<sequence length="133" mass="14035">MNTTLLNQAPRDPTVRTVVLDDGDHHLIDTLDLDAVRADHLNTLGVPVLADLPIGPGRPPVSIGVPAVIDTGAERQGTVESPSRQRRRRGLPVVLSADRQEVVGSAPNMISTRRRRKAGRGARGVGGMAAAAT</sequence>
<organism evidence="2">
    <name type="scientific">Actinoplanes campanulatus</name>
    <dbReference type="NCBI Taxonomy" id="113559"/>
    <lineage>
        <taxon>Bacteria</taxon>
        <taxon>Bacillati</taxon>
        <taxon>Actinomycetota</taxon>
        <taxon>Actinomycetes</taxon>
        <taxon>Micromonosporales</taxon>
        <taxon>Micromonosporaceae</taxon>
        <taxon>Actinoplanes</taxon>
    </lineage>
</organism>
<dbReference type="EMBL" id="BOMF01000177">
    <property type="protein sequence ID" value="GID51349.1"/>
    <property type="molecule type" value="Genomic_DNA"/>
</dbReference>
<protein>
    <submittedName>
        <fullName evidence="2">Uncharacterized protein</fullName>
    </submittedName>
</protein>
<reference evidence="2" key="1">
    <citation type="submission" date="2021-01" db="EMBL/GenBank/DDBJ databases">
        <title>Whole genome shotgun sequence of Actinoplanes capillaceus NBRC 16408.</title>
        <authorList>
            <person name="Komaki H."/>
            <person name="Tamura T."/>
        </authorList>
    </citation>
    <scope>NUCLEOTIDE SEQUENCE [LARGE SCALE GENOMIC DNA]</scope>
    <source>
        <strain evidence="2">NBRC 16408</strain>
    </source>
</reference>
<accession>A0ABQ3WYI2</accession>
<evidence type="ECO:0000313" key="2">
    <source>
        <dbReference type="EMBL" id="GID51349.1"/>
    </source>
</evidence>
<comment type="caution">
    <text evidence="2">The sequence shown here is derived from an EMBL/GenBank/DDBJ whole genome shotgun (WGS) entry which is preliminary data.</text>
</comment>
<proteinExistence type="predicted"/>